<gene>
    <name evidence="1" type="ORF">PVAP13_7KG189600</name>
</gene>
<keyword evidence="2" id="KW-1185">Reference proteome</keyword>
<evidence type="ECO:0000313" key="2">
    <source>
        <dbReference type="Proteomes" id="UP000823388"/>
    </source>
</evidence>
<accession>A0A8T0QHD8</accession>
<dbReference type="Proteomes" id="UP000823388">
    <property type="component" value="Chromosome 7K"/>
</dbReference>
<reference evidence="1" key="1">
    <citation type="submission" date="2020-05" db="EMBL/GenBank/DDBJ databases">
        <title>WGS assembly of Panicum virgatum.</title>
        <authorList>
            <person name="Lovell J.T."/>
            <person name="Jenkins J."/>
            <person name="Shu S."/>
            <person name="Juenger T.E."/>
            <person name="Schmutz J."/>
        </authorList>
    </citation>
    <scope>NUCLEOTIDE SEQUENCE</scope>
    <source>
        <strain evidence="1">AP13</strain>
    </source>
</reference>
<dbReference type="EMBL" id="CM029049">
    <property type="protein sequence ID" value="KAG2572588.1"/>
    <property type="molecule type" value="Genomic_DNA"/>
</dbReference>
<organism evidence="1 2">
    <name type="scientific">Panicum virgatum</name>
    <name type="common">Blackwell switchgrass</name>
    <dbReference type="NCBI Taxonomy" id="38727"/>
    <lineage>
        <taxon>Eukaryota</taxon>
        <taxon>Viridiplantae</taxon>
        <taxon>Streptophyta</taxon>
        <taxon>Embryophyta</taxon>
        <taxon>Tracheophyta</taxon>
        <taxon>Spermatophyta</taxon>
        <taxon>Magnoliopsida</taxon>
        <taxon>Liliopsida</taxon>
        <taxon>Poales</taxon>
        <taxon>Poaceae</taxon>
        <taxon>PACMAD clade</taxon>
        <taxon>Panicoideae</taxon>
        <taxon>Panicodae</taxon>
        <taxon>Paniceae</taxon>
        <taxon>Panicinae</taxon>
        <taxon>Panicum</taxon>
        <taxon>Panicum sect. Hiantes</taxon>
    </lineage>
</organism>
<evidence type="ECO:0000313" key="1">
    <source>
        <dbReference type="EMBL" id="KAG2572588.1"/>
    </source>
</evidence>
<dbReference type="AlphaFoldDB" id="A0A8T0QHD8"/>
<sequence length="97" mass="10925">MYIPAGYTGTPGSVDRNLLVRKFDLFRSSDGIKNWSTRGVFLRRRFQVVDAVAPHCRTSARTCMSPDTSAQYIYADNADQRIRKSSMQVFIKANGST</sequence>
<proteinExistence type="predicted"/>
<protein>
    <submittedName>
        <fullName evidence="1">Uncharacterized protein</fullName>
    </submittedName>
</protein>
<comment type="caution">
    <text evidence="1">The sequence shown here is derived from an EMBL/GenBank/DDBJ whole genome shotgun (WGS) entry which is preliminary data.</text>
</comment>
<name>A0A8T0QHD8_PANVG</name>